<keyword evidence="5 7" id="KW-0418">Kinase</keyword>
<dbReference type="InterPro" id="IPR035965">
    <property type="entry name" value="PAS-like_dom_sf"/>
</dbReference>
<dbReference type="PANTHER" id="PTHR43047:SF72">
    <property type="entry name" value="OSMOSENSING HISTIDINE PROTEIN KINASE SLN1"/>
    <property type="match status" value="1"/>
</dbReference>
<comment type="caution">
    <text evidence="7">The sequence shown here is derived from an EMBL/GenBank/DDBJ whole genome shotgun (WGS) entry which is preliminary data.</text>
</comment>
<name>A0A2P5P4W9_9CHLR</name>
<evidence type="ECO:0000313" key="8">
    <source>
        <dbReference type="Proteomes" id="UP000235653"/>
    </source>
</evidence>
<dbReference type="SUPFAM" id="SSF55874">
    <property type="entry name" value="ATPase domain of HSP90 chaperone/DNA topoisomerase II/histidine kinase"/>
    <property type="match status" value="1"/>
</dbReference>
<dbReference type="GO" id="GO:0005886">
    <property type="term" value="C:plasma membrane"/>
    <property type="evidence" value="ECO:0007669"/>
    <property type="project" value="TreeGrafter"/>
</dbReference>
<proteinExistence type="predicted"/>
<dbReference type="InterPro" id="IPR000014">
    <property type="entry name" value="PAS"/>
</dbReference>
<accession>A0A2P5P4W9</accession>
<dbReference type="Pfam" id="PF00512">
    <property type="entry name" value="HisKA"/>
    <property type="match status" value="1"/>
</dbReference>
<dbReference type="GO" id="GO:0000155">
    <property type="term" value="F:phosphorelay sensor kinase activity"/>
    <property type="evidence" value="ECO:0007669"/>
    <property type="project" value="InterPro"/>
</dbReference>
<dbReference type="CDD" id="cd00082">
    <property type="entry name" value="HisKA"/>
    <property type="match status" value="1"/>
</dbReference>
<keyword evidence="4" id="KW-0808">Transferase</keyword>
<dbReference type="InterPro" id="IPR003594">
    <property type="entry name" value="HATPase_dom"/>
</dbReference>
<evidence type="ECO:0000256" key="2">
    <source>
        <dbReference type="ARBA" id="ARBA00012438"/>
    </source>
</evidence>
<dbReference type="GO" id="GO:0009927">
    <property type="term" value="F:histidine phosphotransfer kinase activity"/>
    <property type="evidence" value="ECO:0007669"/>
    <property type="project" value="TreeGrafter"/>
</dbReference>
<dbReference type="Proteomes" id="UP000235653">
    <property type="component" value="Unassembled WGS sequence"/>
</dbReference>
<dbReference type="PROSITE" id="PS50112">
    <property type="entry name" value="PAS"/>
    <property type="match status" value="2"/>
</dbReference>
<dbReference type="InterPro" id="IPR036890">
    <property type="entry name" value="HATPase_C_sf"/>
</dbReference>
<dbReference type="RefSeq" id="WP_102331532.1">
    <property type="nucleotide sequence ID" value="NZ_CP058566.2"/>
</dbReference>
<dbReference type="PROSITE" id="PS50109">
    <property type="entry name" value="HIS_KIN"/>
    <property type="match status" value="1"/>
</dbReference>
<evidence type="ECO:0000256" key="6">
    <source>
        <dbReference type="ARBA" id="ARBA00023012"/>
    </source>
</evidence>
<dbReference type="Gene3D" id="3.30.565.10">
    <property type="entry name" value="Histidine kinase-like ATPase, C-terminal domain"/>
    <property type="match status" value="1"/>
</dbReference>
<dbReference type="Pfam" id="PF02518">
    <property type="entry name" value="HATPase_c"/>
    <property type="match status" value="1"/>
</dbReference>
<dbReference type="CDD" id="cd00130">
    <property type="entry name" value="PAS"/>
    <property type="match status" value="2"/>
</dbReference>
<dbReference type="Gene3D" id="3.30.450.20">
    <property type="entry name" value="PAS domain"/>
    <property type="match status" value="2"/>
</dbReference>
<dbReference type="InterPro" id="IPR004358">
    <property type="entry name" value="Sig_transdc_His_kin-like_C"/>
</dbReference>
<dbReference type="Pfam" id="PF00989">
    <property type="entry name" value="PAS"/>
    <property type="match status" value="1"/>
</dbReference>
<dbReference type="SMART" id="SM00388">
    <property type="entry name" value="HisKA"/>
    <property type="match status" value="1"/>
</dbReference>
<dbReference type="GO" id="GO:0006355">
    <property type="term" value="P:regulation of DNA-templated transcription"/>
    <property type="evidence" value="ECO:0007669"/>
    <property type="project" value="InterPro"/>
</dbReference>
<dbReference type="NCBIfam" id="TIGR00229">
    <property type="entry name" value="sensory_box"/>
    <property type="match status" value="2"/>
</dbReference>
<keyword evidence="6" id="KW-0902">Two-component regulatory system</keyword>
<dbReference type="SMART" id="SM00091">
    <property type="entry name" value="PAS"/>
    <property type="match status" value="2"/>
</dbReference>
<dbReference type="SUPFAM" id="SSF47384">
    <property type="entry name" value="Homodimeric domain of signal transducing histidine kinase"/>
    <property type="match status" value="1"/>
</dbReference>
<evidence type="ECO:0000256" key="3">
    <source>
        <dbReference type="ARBA" id="ARBA00022553"/>
    </source>
</evidence>
<evidence type="ECO:0000256" key="5">
    <source>
        <dbReference type="ARBA" id="ARBA00022777"/>
    </source>
</evidence>
<gene>
    <name evidence="7" type="ORF">JP09_009860</name>
</gene>
<reference evidence="7 8" key="1">
    <citation type="journal article" date="2017" name="ISME J.">
        <title>Grape pomace compost harbors organohalide-respiring Dehalogenimonas species with novel reductive dehalogenase genes.</title>
        <authorList>
            <person name="Yang Y."/>
            <person name="Higgins S.A."/>
            <person name="Yan J."/>
            <person name="Simsir B."/>
            <person name="Chourey K."/>
            <person name="Iyer R."/>
            <person name="Hettich R.L."/>
            <person name="Baldwin B."/>
            <person name="Ogles D.M."/>
            <person name="Loffler F.E."/>
        </authorList>
    </citation>
    <scope>NUCLEOTIDE SEQUENCE [LARGE SCALE GENOMIC DNA]</scope>
    <source>
        <strain evidence="7 8">GP</strain>
    </source>
</reference>
<dbReference type="PANTHER" id="PTHR43047">
    <property type="entry name" value="TWO-COMPONENT HISTIDINE PROTEIN KINASE"/>
    <property type="match status" value="1"/>
</dbReference>
<keyword evidence="3" id="KW-0597">Phosphoprotein</keyword>
<evidence type="ECO:0000256" key="4">
    <source>
        <dbReference type="ARBA" id="ARBA00022679"/>
    </source>
</evidence>
<dbReference type="EMBL" id="JQAN02000014">
    <property type="protein sequence ID" value="PPD57337.1"/>
    <property type="molecule type" value="Genomic_DNA"/>
</dbReference>
<dbReference type="OrthoDB" id="9813394at2"/>
<comment type="catalytic activity">
    <reaction evidence="1">
        <text>ATP + protein L-histidine = ADP + protein N-phospho-L-histidine.</text>
        <dbReference type="EC" id="2.7.13.3"/>
    </reaction>
</comment>
<dbReference type="FunFam" id="3.30.565.10:FF:000006">
    <property type="entry name" value="Sensor histidine kinase WalK"/>
    <property type="match status" value="1"/>
</dbReference>
<evidence type="ECO:0000256" key="1">
    <source>
        <dbReference type="ARBA" id="ARBA00000085"/>
    </source>
</evidence>
<dbReference type="InterPro" id="IPR003661">
    <property type="entry name" value="HisK_dim/P_dom"/>
</dbReference>
<dbReference type="Pfam" id="PF13188">
    <property type="entry name" value="PAS_8"/>
    <property type="match status" value="1"/>
</dbReference>
<organism evidence="7 8">
    <name type="scientific">Dehalogenimonas etheniformans</name>
    <dbReference type="NCBI Taxonomy" id="1536648"/>
    <lineage>
        <taxon>Bacteria</taxon>
        <taxon>Bacillati</taxon>
        <taxon>Chloroflexota</taxon>
        <taxon>Dehalococcoidia</taxon>
        <taxon>Dehalococcoidales</taxon>
        <taxon>Dehalococcoidaceae</taxon>
        <taxon>Dehalogenimonas</taxon>
    </lineage>
</organism>
<evidence type="ECO:0000313" key="7">
    <source>
        <dbReference type="EMBL" id="PPD57337.1"/>
    </source>
</evidence>
<dbReference type="EC" id="2.7.13.3" evidence="2"/>
<dbReference type="PRINTS" id="PR00344">
    <property type="entry name" value="BCTRLSENSOR"/>
</dbReference>
<dbReference type="Gene3D" id="1.10.287.130">
    <property type="match status" value="1"/>
</dbReference>
<keyword evidence="8" id="KW-1185">Reference proteome</keyword>
<dbReference type="InterPro" id="IPR005467">
    <property type="entry name" value="His_kinase_dom"/>
</dbReference>
<dbReference type="SUPFAM" id="SSF55785">
    <property type="entry name" value="PYP-like sensor domain (PAS domain)"/>
    <property type="match status" value="2"/>
</dbReference>
<dbReference type="InterPro" id="IPR013767">
    <property type="entry name" value="PAS_fold"/>
</dbReference>
<sequence>MEQNQKTNELEAEVNRLSEQLTECKETLRAITSGEVDALVVNTPMGDQVFTLQGADTVYRTAIENINEGAITVSAEGIILYSNRYFSTMMQTGLNRVMGSSIFEYIVPESVELFQTLLKQNGHGEVRFRSRLGHNVPAFVSVKKLHLDSLDSVCVMITDLTRQKRSEELIRQGAMIQSILAQSPNAVIVCDESGTITYASSSAHHIFGHHLLGKTFDEISGNLRISKERPSFSSIKSGSFQPDTTTVFGMQNGSLQHFLLRSTQFCSDKPLGYVITLTNVTALKEAEQLKDDFIGMVSHEIRTPLTVLIGALGVAMSEGVTPEDSSAMLQDALEGAESLEQIVTNLVELSRYQSDRINLHKEFIDIGALVRDFGKRRLTKIASNRLIFEISDSLGRVKADRVRIDLILLNLLSNAVKYSPEESKIKVRVIREDGNVVISVIDNGVGIPIEQQATLFTPFTRLENIRRPAKGLGLGLLVCKRLVEAHGGKIWVESKPGEGSTFSFTLPLG</sequence>
<dbReference type="CDD" id="cd16922">
    <property type="entry name" value="HATPase_EvgS-ArcB-TorS-like"/>
    <property type="match status" value="1"/>
</dbReference>
<protein>
    <recommendedName>
        <fullName evidence="2">histidine kinase</fullName>
        <ecNumber evidence="2">2.7.13.3</ecNumber>
    </recommendedName>
</protein>
<dbReference type="AlphaFoldDB" id="A0A2P5P4W9"/>
<dbReference type="SMART" id="SM00387">
    <property type="entry name" value="HATPase_c"/>
    <property type="match status" value="1"/>
</dbReference>
<dbReference type="InterPro" id="IPR036097">
    <property type="entry name" value="HisK_dim/P_sf"/>
</dbReference>